<keyword evidence="6" id="KW-1133">Transmembrane helix</keyword>
<evidence type="ECO:0000313" key="8">
    <source>
        <dbReference type="EMBL" id="CAG1859473.1"/>
    </source>
</evidence>
<keyword evidence="5" id="KW-0333">Golgi apparatus</keyword>
<dbReference type="OrthoDB" id="1924787at2759"/>
<keyword evidence="3" id="KW-0328">Glycosyltransferase</keyword>
<accession>A0A804HTV6</accession>
<dbReference type="Proteomes" id="UP000012960">
    <property type="component" value="Unplaced"/>
</dbReference>
<dbReference type="Pfam" id="PF03016">
    <property type="entry name" value="Exostosin_GT47"/>
    <property type="match status" value="1"/>
</dbReference>
<evidence type="ECO:0000256" key="1">
    <source>
        <dbReference type="ARBA" id="ARBA00004323"/>
    </source>
</evidence>
<comment type="similarity">
    <text evidence="2">Belongs to the glycosyltransferase 47 family.</text>
</comment>
<feature type="domain" description="Exostosin GT47" evidence="7">
    <location>
        <begin position="259"/>
        <end position="542"/>
    </location>
</feature>
<dbReference type="AlphaFoldDB" id="A0A804HTV6"/>
<evidence type="ECO:0000256" key="5">
    <source>
        <dbReference type="ARBA" id="ARBA00023034"/>
    </source>
</evidence>
<keyword evidence="6" id="KW-0472">Membrane</keyword>
<dbReference type="InterPro" id="IPR004263">
    <property type="entry name" value="Exostosin"/>
</dbReference>
<dbReference type="EMBL" id="HG996466">
    <property type="protein sequence ID" value="CAG1859473.1"/>
    <property type="molecule type" value="Genomic_DNA"/>
</dbReference>
<evidence type="ECO:0000259" key="7">
    <source>
        <dbReference type="Pfam" id="PF03016"/>
    </source>
</evidence>
<name>A0A804HTV6_MUSAM</name>
<comment type="subcellular location">
    <subcellularLocation>
        <location evidence="1">Golgi apparatus membrane</location>
        <topology evidence="1">Single-pass type II membrane protein</topology>
    </subcellularLocation>
</comment>
<evidence type="ECO:0000313" key="9">
    <source>
        <dbReference type="EnsemblPlants" id="Ma01_p13960.2"/>
    </source>
</evidence>
<dbReference type="GO" id="GO:0016757">
    <property type="term" value="F:glycosyltransferase activity"/>
    <property type="evidence" value="ECO:0007669"/>
    <property type="project" value="UniProtKB-KW"/>
</dbReference>
<dbReference type="PANTHER" id="PTHR11062">
    <property type="entry name" value="EXOSTOSIN HEPARAN SULFATE GLYCOSYLTRANSFERASE -RELATED"/>
    <property type="match status" value="1"/>
</dbReference>
<dbReference type="Gramene" id="Ma01_t13960.2">
    <property type="protein sequence ID" value="Ma01_p13960.2"/>
    <property type="gene ID" value="Ma01_g13960"/>
</dbReference>
<dbReference type="EnsemblPlants" id="Ma01_t13960.2">
    <property type="protein sequence ID" value="Ma01_p13960.2"/>
    <property type="gene ID" value="Ma01_g13960"/>
</dbReference>
<keyword evidence="6" id="KW-0812">Transmembrane</keyword>
<dbReference type="InterPro" id="IPR040911">
    <property type="entry name" value="Exostosin_GT47"/>
</dbReference>
<evidence type="ECO:0000256" key="6">
    <source>
        <dbReference type="SAM" id="Phobius"/>
    </source>
</evidence>
<dbReference type="InParanoid" id="A0A804HTV6"/>
<evidence type="ECO:0000256" key="3">
    <source>
        <dbReference type="ARBA" id="ARBA00022676"/>
    </source>
</evidence>
<dbReference type="FunCoup" id="A0A804HTV6">
    <property type="interactions" value="12"/>
</dbReference>
<proteinExistence type="inferred from homology"/>
<keyword evidence="10" id="KW-1185">Reference proteome</keyword>
<evidence type="ECO:0000256" key="2">
    <source>
        <dbReference type="ARBA" id="ARBA00010271"/>
    </source>
</evidence>
<reference evidence="8" key="1">
    <citation type="submission" date="2021-03" db="EMBL/GenBank/DDBJ databases">
        <authorList>
            <consortium name="Genoscope - CEA"/>
            <person name="William W."/>
        </authorList>
    </citation>
    <scope>NUCLEOTIDE SEQUENCE</scope>
    <source>
        <strain evidence="8">Doubled-haploid Pahang</strain>
    </source>
</reference>
<feature type="transmembrane region" description="Helical" evidence="6">
    <location>
        <begin position="27"/>
        <end position="54"/>
    </location>
</feature>
<reference evidence="9" key="2">
    <citation type="submission" date="2021-05" db="UniProtKB">
        <authorList>
            <consortium name="EnsemblPlants"/>
        </authorList>
    </citation>
    <scope>IDENTIFICATION</scope>
    <source>
        <strain evidence="9">subsp. malaccensis</strain>
    </source>
</reference>
<organism evidence="9 10">
    <name type="scientific">Musa acuminata subsp. malaccensis</name>
    <name type="common">Wild banana</name>
    <name type="synonym">Musa malaccensis</name>
    <dbReference type="NCBI Taxonomy" id="214687"/>
    <lineage>
        <taxon>Eukaryota</taxon>
        <taxon>Viridiplantae</taxon>
        <taxon>Streptophyta</taxon>
        <taxon>Embryophyta</taxon>
        <taxon>Tracheophyta</taxon>
        <taxon>Spermatophyta</taxon>
        <taxon>Magnoliopsida</taxon>
        <taxon>Liliopsida</taxon>
        <taxon>Zingiberales</taxon>
        <taxon>Musaceae</taxon>
        <taxon>Musa</taxon>
    </lineage>
</organism>
<keyword evidence="4" id="KW-0735">Signal-anchor</keyword>
<evidence type="ECO:0000256" key="4">
    <source>
        <dbReference type="ARBA" id="ARBA00022968"/>
    </source>
</evidence>
<dbReference type="PANTHER" id="PTHR11062:SF59">
    <property type="entry name" value="EXOSTOSIN FAMILY PROTEIN"/>
    <property type="match status" value="1"/>
</dbReference>
<keyword evidence="3" id="KW-0808">Transferase</keyword>
<gene>
    <name evidence="8" type="ORF">GSMUA_297680.1</name>
</gene>
<protein>
    <submittedName>
        <fullName evidence="8">(wild Malaysian banana) hypothetical protein</fullName>
    </submittedName>
</protein>
<sequence length="594" mass="66503">MANGIHIEKALSSCLGCGGAAGGWSKLLLLVALVTSAAALFASFSSNFGVSFWFSAPSSLLASYRDVVANSSTEELVLPSLPPPRASSPSLAPLLPPASLSQDVDTLIGSPVPTATPAFFAPPPSPVKDADDLEVYAGEYDPKMPPLEPEPALTPSPGFAPVTTSLSPPLAHPPSPVVNFADTKRPPPTTSVPFPSPIETSNAAEVKASSVFWRETDRQLMYAKREIASAPTGLIDPDLHAPLFLNVSIFKRSYEMMERILKVYIYKDGPKPLFHTPELGGIYASEGWFMRLMEQNKQFVVKDPEKAHLFYMAYSSRQLRAHLYVPDSHTSRPLSIFLRDYVNMISAKYPFWNRTRGADHFLVGCHDWATYTTRMHDELRKNAIKAVCNADVSEGIFIRGKDVSLPETYIRAPKRPQRGIGGKPVSKRSILAFFAGHMHGRVRPILLRHWRGRDRDMRIYEALPQEIASKMSYVEHMKSSKFCICPMGYEVNSPRIVEAIYYECVPVVIADNFVLPFEQVLDWSAFSVVVAEKDIPKLKDILLGISLGKYTTMQMNVKKLQKHFLWNVKPRKYDLFHMILHSIWFNRLNQIHVR</sequence>
<evidence type="ECO:0000313" key="10">
    <source>
        <dbReference type="Proteomes" id="UP000012960"/>
    </source>
</evidence>
<dbReference type="GO" id="GO:0000139">
    <property type="term" value="C:Golgi membrane"/>
    <property type="evidence" value="ECO:0007669"/>
    <property type="project" value="UniProtKB-SubCell"/>
</dbReference>